<dbReference type="GeneID" id="9593494"/>
<dbReference type="KEGG" id="scm:SCHCO_02753501"/>
<accession>D8QJZ7</accession>
<feature type="region of interest" description="Disordered" evidence="1">
    <location>
        <begin position="160"/>
        <end position="184"/>
    </location>
</feature>
<dbReference type="AlphaFoldDB" id="D8QJZ7"/>
<protein>
    <submittedName>
        <fullName evidence="2">Uncharacterized protein</fullName>
    </submittedName>
</protein>
<dbReference type="EMBL" id="GL377315">
    <property type="protein sequence ID" value="EFI91898.1"/>
    <property type="molecule type" value="Genomic_DNA"/>
</dbReference>
<keyword evidence="3" id="KW-1185">Reference proteome</keyword>
<dbReference type="InParanoid" id="D8QJZ7"/>
<dbReference type="Proteomes" id="UP000007431">
    <property type="component" value="Unassembled WGS sequence"/>
</dbReference>
<gene>
    <name evidence="2" type="ORF">SCHCODRAFT_238401</name>
</gene>
<dbReference type="HOGENOM" id="CLU_1262177_0_0_1"/>
<dbReference type="OrthoDB" id="2910816at2759"/>
<dbReference type="RefSeq" id="XP_003026801.1">
    <property type="nucleotide sequence ID" value="XM_003026755.1"/>
</dbReference>
<proteinExistence type="predicted"/>
<reference evidence="2 3" key="1">
    <citation type="journal article" date="2010" name="Nat. Biotechnol.">
        <title>Genome sequence of the model mushroom Schizophyllum commune.</title>
        <authorList>
            <person name="Ohm R.A."/>
            <person name="de Jong J.F."/>
            <person name="Lugones L.G."/>
            <person name="Aerts A."/>
            <person name="Kothe E."/>
            <person name="Stajich J.E."/>
            <person name="de Vries R.P."/>
            <person name="Record E."/>
            <person name="Levasseur A."/>
            <person name="Baker S.E."/>
            <person name="Bartholomew K.A."/>
            <person name="Coutinho P.M."/>
            <person name="Erdmann S."/>
            <person name="Fowler T.J."/>
            <person name="Gathman A.C."/>
            <person name="Lombard V."/>
            <person name="Henrissat B."/>
            <person name="Knabe N."/>
            <person name="Kuees U."/>
            <person name="Lilly W.W."/>
            <person name="Lindquist E."/>
            <person name="Lucas S."/>
            <person name="Magnuson J.K."/>
            <person name="Piumi F."/>
            <person name="Raudaskoski M."/>
            <person name="Salamov A."/>
            <person name="Schmutz J."/>
            <person name="Schwarze F.W.M.R."/>
            <person name="vanKuyk P.A."/>
            <person name="Horton J.S."/>
            <person name="Grigoriev I.V."/>
            <person name="Woesten H.A.B."/>
        </authorList>
    </citation>
    <scope>NUCLEOTIDE SEQUENCE [LARGE SCALE GENOMIC DNA]</scope>
    <source>
        <strain evidence="3">H4-8 / FGSC 9210</strain>
    </source>
</reference>
<sequence length="219" mass="24677">MSPKSAPTSWNLYLAYYLVDDLRVALLLVPPKPSSGCTAYRWQINRDSYIPTVWHKHFEKTGDAGDVLSLHFVAQVPPEKHAALYNVLVKDLCVASAYNRRDCEDYGPRVWAVDALDALAKASIITVRGLSEATEPDLRRQLLASLVDYGFESCQHSGRHDANLLPSRKTLEDESQNSTTERSRSPFRIIRDAVRVRSRTPRTLCRSPDSPAFDRFASV</sequence>
<organism evidence="3">
    <name type="scientific">Schizophyllum commune (strain H4-8 / FGSC 9210)</name>
    <name type="common">Split gill fungus</name>
    <dbReference type="NCBI Taxonomy" id="578458"/>
    <lineage>
        <taxon>Eukaryota</taxon>
        <taxon>Fungi</taxon>
        <taxon>Dikarya</taxon>
        <taxon>Basidiomycota</taxon>
        <taxon>Agaricomycotina</taxon>
        <taxon>Agaricomycetes</taxon>
        <taxon>Agaricomycetidae</taxon>
        <taxon>Agaricales</taxon>
        <taxon>Schizophyllaceae</taxon>
        <taxon>Schizophyllum</taxon>
    </lineage>
</organism>
<evidence type="ECO:0000313" key="3">
    <source>
        <dbReference type="Proteomes" id="UP000007431"/>
    </source>
</evidence>
<name>D8QJZ7_SCHCM</name>
<dbReference type="VEuPathDB" id="FungiDB:SCHCODRAFT_02753501"/>
<evidence type="ECO:0000256" key="1">
    <source>
        <dbReference type="SAM" id="MobiDB-lite"/>
    </source>
</evidence>
<evidence type="ECO:0000313" key="2">
    <source>
        <dbReference type="EMBL" id="EFI91898.1"/>
    </source>
</evidence>